<dbReference type="SMART" id="SM00895">
    <property type="entry name" value="FCD"/>
    <property type="match status" value="1"/>
</dbReference>
<evidence type="ECO:0000256" key="1">
    <source>
        <dbReference type="ARBA" id="ARBA00023015"/>
    </source>
</evidence>
<organism evidence="5 6">
    <name type="scientific">Paraburkholderia caribensis MBA4</name>
    <dbReference type="NCBI Taxonomy" id="1323664"/>
    <lineage>
        <taxon>Bacteria</taxon>
        <taxon>Pseudomonadati</taxon>
        <taxon>Pseudomonadota</taxon>
        <taxon>Betaproteobacteria</taxon>
        <taxon>Burkholderiales</taxon>
        <taxon>Burkholderiaceae</taxon>
        <taxon>Paraburkholderia</taxon>
    </lineage>
</organism>
<dbReference type="SMART" id="SM00345">
    <property type="entry name" value="HTH_GNTR"/>
    <property type="match status" value="1"/>
</dbReference>
<accession>A0A0P0RJ39</accession>
<feature type="domain" description="HTH gntR-type" evidence="4">
    <location>
        <begin position="48"/>
        <end position="115"/>
    </location>
</feature>
<dbReference type="InterPro" id="IPR008920">
    <property type="entry name" value="TF_FadR/GntR_C"/>
</dbReference>
<dbReference type="AlphaFoldDB" id="A0A0P0RJ39"/>
<name>A0A0P0RJ39_9BURK</name>
<dbReference type="InterPro" id="IPR036388">
    <property type="entry name" value="WH-like_DNA-bd_sf"/>
</dbReference>
<dbReference type="Proteomes" id="UP000019146">
    <property type="component" value="Chromosome 2"/>
</dbReference>
<dbReference type="InterPro" id="IPR011711">
    <property type="entry name" value="GntR_C"/>
</dbReference>
<dbReference type="InterPro" id="IPR036390">
    <property type="entry name" value="WH_DNA-bd_sf"/>
</dbReference>
<dbReference type="PANTHER" id="PTHR43537:SF53">
    <property type="entry name" value="HTH-TYPE TRANSCRIPTIONAL REPRESSOR NANR"/>
    <property type="match status" value="1"/>
</dbReference>
<gene>
    <name evidence="5" type="ORF">K788_0000487</name>
</gene>
<dbReference type="PROSITE" id="PS50949">
    <property type="entry name" value="HTH_GNTR"/>
    <property type="match status" value="1"/>
</dbReference>
<sequence>MSSGLYASRRIATVQQLRLSEEDSDLERCGGYMTKAAMDAENNGRPHPHRGRYIYETLRKQILTLQLKPGAPLDEVSLASQFQLSRSPVRDALARLTSEGLVTTLPNRTTLVTPFEIGDFPKYVSALDLIQRAVTRLAAQHRTEADLVSILQADDIYMQALVGGDFDSMSEANKSLHMAIARAASNPYMTGYYERLLGEGQRLLHLHFNHTMTSPTATRLGRDHAGIIDAIVRGDGDEADKLAHEHTMLFQQRFLDYMRQNMTESMEIL</sequence>
<dbReference type="Pfam" id="PF00392">
    <property type="entry name" value="GntR"/>
    <property type="match status" value="1"/>
</dbReference>
<dbReference type="SUPFAM" id="SSF46785">
    <property type="entry name" value="Winged helix' DNA-binding domain"/>
    <property type="match status" value="1"/>
</dbReference>
<dbReference type="Gene3D" id="1.20.120.530">
    <property type="entry name" value="GntR ligand-binding domain-like"/>
    <property type="match status" value="1"/>
</dbReference>
<keyword evidence="1" id="KW-0805">Transcription regulation</keyword>
<dbReference type="GO" id="GO:0003700">
    <property type="term" value="F:DNA-binding transcription factor activity"/>
    <property type="evidence" value="ECO:0007669"/>
    <property type="project" value="InterPro"/>
</dbReference>
<dbReference type="CDD" id="cd07377">
    <property type="entry name" value="WHTH_GntR"/>
    <property type="match status" value="1"/>
</dbReference>
<keyword evidence="3" id="KW-0804">Transcription</keyword>
<evidence type="ECO:0000313" key="6">
    <source>
        <dbReference type="Proteomes" id="UP000019146"/>
    </source>
</evidence>
<keyword evidence="2" id="KW-0238">DNA-binding</keyword>
<dbReference type="Gene3D" id="1.10.10.10">
    <property type="entry name" value="Winged helix-like DNA-binding domain superfamily/Winged helix DNA-binding domain"/>
    <property type="match status" value="1"/>
</dbReference>
<dbReference type="GO" id="GO:0003677">
    <property type="term" value="F:DNA binding"/>
    <property type="evidence" value="ECO:0007669"/>
    <property type="project" value="UniProtKB-KW"/>
</dbReference>
<evidence type="ECO:0000256" key="3">
    <source>
        <dbReference type="ARBA" id="ARBA00023163"/>
    </source>
</evidence>
<dbReference type="KEGG" id="bcai:K788_0000487"/>
<dbReference type="EMBL" id="CP012747">
    <property type="protein sequence ID" value="ALL68466.1"/>
    <property type="molecule type" value="Genomic_DNA"/>
</dbReference>
<dbReference type="PANTHER" id="PTHR43537">
    <property type="entry name" value="TRANSCRIPTIONAL REGULATOR, GNTR FAMILY"/>
    <property type="match status" value="1"/>
</dbReference>
<evidence type="ECO:0000259" key="4">
    <source>
        <dbReference type="PROSITE" id="PS50949"/>
    </source>
</evidence>
<dbReference type="SUPFAM" id="SSF48008">
    <property type="entry name" value="GntR ligand-binding domain-like"/>
    <property type="match status" value="1"/>
</dbReference>
<protein>
    <submittedName>
        <fullName evidence="5">Transcriptional regulator, GntR family</fullName>
    </submittedName>
</protein>
<evidence type="ECO:0000256" key="2">
    <source>
        <dbReference type="ARBA" id="ARBA00023125"/>
    </source>
</evidence>
<dbReference type="InterPro" id="IPR000524">
    <property type="entry name" value="Tscrpt_reg_HTH_GntR"/>
</dbReference>
<proteinExistence type="predicted"/>
<reference evidence="5 6" key="1">
    <citation type="journal article" date="2014" name="Genome Announc.">
        <title>Draft Genome Sequence of the Haloacid-Degrading Burkholderia caribensis Strain MBA4.</title>
        <authorList>
            <person name="Pan Y."/>
            <person name="Kong K.F."/>
            <person name="Tsang J.S."/>
        </authorList>
    </citation>
    <scope>NUCLEOTIDE SEQUENCE [LARGE SCALE GENOMIC DNA]</scope>
    <source>
        <strain evidence="5 6">MBA4</strain>
    </source>
</reference>
<evidence type="ECO:0000313" key="5">
    <source>
        <dbReference type="EMBL" id="ALL68466.1"/>
    </source>
</evidence>
<dbReference type="Pfam" id="PF07729">
    <property type="entry name" value="FCD"/>
    <property type="match status" value="1"/>
</dbReference>